<keyword evidence="5 9" id="KW-0472">Membrane</keyword>
<dbReference type="Gene3D" id="1.20.1070.10">
    <property type="entry name" value="Rhodopsin 7-helix transmembrane proteins"/>
    <property type="match status" value="1"/>
</dbReference>
<dbReference type="SUPFAM" id="SSF81321">
    <property type="entry name" value="Family A G protein-coupled receptor-like"/>
    <property type="match status" value="1"/>
</dbReference>
<dbReference type="PROSITE" id="PS00237">
    <property type="entry name" value="G_PROTEIN_RECEP_F1_1"/>
    <property type="match status" value="1"/>
</dbReference>
<keyword evidence="4 8" id="KW-0297">G-protein coupled receptor</keyword>
<feature type="transmembrane region" description="Helical" evidence="9">
    <location>
        <begin position="280"/>
        <end position="307"/>
    </location>
</feature>
<dbReference type="GeneID" id="105847444"/>
<dbReference type="RefSeq" id="XP_065659799.1">
    <property type="nucleotide sequence ID" value="XM_065803727.1"/>
</dbReference>
<evidence type="ECO:0000256" key="7">
    <source>
        <dbReference type="ARBA" id="ARBA00023224"/>
    </source>
</evidence>
<evidence type="ECO:0000256" key="1">
    <source>
        <dbReference type="ARBA" id="ARBA00004141"/>
    </source>
</evidence>
<organism evidence="11 12">
    <name type="scientific">Hydra vulgaris</name>
    <name type="common">Hydra</name>
    <name type="synonym">Hydra attenuata</name>
    <dbReference type="NCBI Taxonomy" id="6087"/>
    <lineage>
        <taxon>Eukaryota</taxon>
        <taxon>Metazoa</taxon>
        <taxon>Cnidaria</taxon>
        <taxon>Hydrozoa</taxon>
        <taxon>Hydroidolina</taxon>
        <taxon>Anthoathecata</taxon>
        <taxon>Aplanulata</taxon>
        <taxon>Hydridae</taxon>
        <taxon>Hydra</taxon>
    </lineage>
</organism>
<feature type="domain" description="G-protein coupled receptors family 1 profile" evidence="10">
    <location>
        <begin position="82"/>
        <end position="344"/>
    </location>
</feature>
<keyword evidence="3 9" id="KW-1133">Transmembrane helix</keyword>
<sequence length="378" mass="43891">MSKNRFHSKRSKTEDIIKYLKHQYKMNISLLKVIEPSLNQLKQSTLAALLKPPESTLFSLMRPSEWALCTTFGIIFLIGVVGNASVIYEFGFKKKSEQRLTADCLILYLGIADFLSLLFNPLLYIYFTVTRYQQWHFGSYGCKIIPAIGQIMSSISIGVLLIFAVDRYLAIISPIKGSALSKRTVTLACIVEVILTICLYLHYMLALKLQSNHNGDLYCSVASVKSLYYSISKCLLVFFRFLMCVLVYIFTTVQILLTVKKSRKVFSKQRKKHQEDYKKTTYMLFMMCLVFFFLVFPREIFHLTYVISWMVKEKGILYTPILVELNAWLKVLTTANSCANVLIYSRVQNIYFKELFKYFGKFWRKKVVLNAHDLQALR</sequence>
<dbReference type="PROSITE" id="PS50262">
    <property type="entry name" value="G_PROTEIN_RECEP_F1_2"/>
    <property type="match status" value="1"/>
</dbReference>
<evidence type="ECO:0000256" key="2">
    <source>
        <dbReference type="ARBA" id="ARBA00022692"/>
    </source>
</evidence>
<evidence type="ECO:0000256" key="4">
    <source>
        <dbReference type="ARBA" id="ARBA00023040"/>
    </source>
</evidence>
<keyword evidence="6 8" id="KW-0675">Receptor</keyword>
<dbReference type="PANTHER" id="PTHR45695">
    <property type="entry name" value="LEUCOKININ RECEPTOR-RELATED"/>
    <property type="match status" value="1"/>
</dbReference>
<gene>
    <name evidence="12" type="primary">LOC105847444</name>
</gene>
<feature type="transmembrane region" description="Helical" evidence="9">
    <location>
        <begin position="147"/>
        <end position="165"/>
    </location>
</feature>
<dbReference type="InterPro" id="IPR017452">
    <property type="entry name" value="GPCR_Rhodpsn_7TM"/>
</dbReference>
<comment type="similarity">
    <text evidence="8">Belongs to the G-protein coupled receptor 1 family.</text>
</comment>
<evidence type="ECO:0000256" key="8">
    <source>
        <dbReference type="RuleBase" id="RU000688"/>
    </source>
</evidence>
<keyword evidence="11" id="KW-1185">Reference proteome</keyword>
<dbReference type="Pfam" id="PF00001">
    <property type="entry name" value="7tm_1"/>
    <property type="match status" value="1"/>
</dbReference>
<evidence type="ECO:0000259" key="10">
    <source>
        <dbReference type="PROSITE" id="PS50262"/>
    </source>
</evidence>
<keyword evidence="2 8" id="KW-0812">Transmembrane</keyword>
<keyword evidence="7 8" id="KW-0807">Transducer</keyword>
<feature type="transmembrane region" description="Helical" evidence="9">
    <location>
        <begin position="100"/>
        <end position="127"/>
    </location>
</feature>
<evidence type="ECO:0000256" key="9">
    <source>
        <dbReference type="SAM" id="Phobius"/>
    </source>
</evidence>
<evidence type="ECO:0000313" key="11">
    <source>
        <dbReference type="Proteomes" id="UP001652625"/>
    </source>
</evidence>
<dbReference type="PRINTS" id="PR00237">
    <property type="entry name" value="GPCRRHODOPSN"/>
</dbReference>
<dbReference type="InterPro" id="IPR000276">
    <property type="entry name" value="GPCR_Rhodpsn"/>
</dbReference>
<name>A0ABM4CDP4_HYDVU</name>
<protein>
    <submittedName>
        <fullName evidence="12">Somatostatin receptor type 2 isoform X3</fullName>
    </submittedName>
</protein>
<evidence type="ECO:0000256" key="3">
    <source>
        <dbReference type="ARBA" id="ARBA00022989"/>
    </source>
</evidence>
<feature type="transmembrane region" description="Helical" evidence="9">
    <location>
        <begin position="237"/>
        <end position="259"/>
    </location>
</feature>
<dbReference type="CDD" id="cd00637">
    <property type="entry name" value="7tm_classA_rhodopsin-like"/>
    <property type="match status" value="1"/>
</dbReference>
<evidence type="ECO:0000313" key="12">
    <source>
        <dbReference type="RefSeq" id="XP_065659799.1"/>
    </source>
</evidence>
<comment type="subcellular location">
    <subcellularLocation>
        <location evidence="1">Membrane</location>
        <topology evidence="1">Multi-pass membrane protein</topology>
    </subcellularLocation>
</comment>
<feature type="transmembrane region" description="Helical" evidence="9">
    <location>
        <begin position="65"/>
        <end position="88"/>
    </location>
</feature>
<reference evidence="12" key="1">
    <citation type="submission" date="2025-08" db="UniProtKB">
        <authorList>
            <consortium name="RefSeq"/>
        </authorList>
    </citation>
    <scope>IDENTIFICATION</scope>
</reference>
<dbReference type="PANTHER" id="PTHR45695:SF9">
    <property type="entry name" value="LEUCOKININ RECEPTOR"/>
    <property type="match status" value="1"/>
</dbReference>
<proteinExistence type="inferred from homology"/>
<evidence type="ECO:0000256" key="6">
    <source>
        <dbReference type="ARBA" id="ARBA00023170"/>
    </source>
</evidence>
<accession>A0ABM4CDP4</accession>
<dbReference type="Proteomes" id="UP001652625">
    <property type="component" value="Chromosome 08"/>
</dbReference>
<evidence type="ECO:0000256" key="5">
    <source>
        <dbReference type="ARBA" id="ARBA00023136"/>
    </source>
</evidence>
<feature type="transmembrane region" description="Helical" evidence="9">
    <location>
        <begin position="185"/>
        <end position="205"/>
    </location>
</feature>